<organism evidence="10 11">
    <name type="scientific">Paenibacillus lignilyticus</name>
    <dbReference type="NCBI Taxonomy" id="1172615"/>
    <lineage>
        <taxon>Bacteria</taxon>
        <taxon>Bacillati</taxon>
        <taxon>Bacillota</taxon>
        <taxon>Bacilli</taxon>
        <taxon>Bacillales</taxon>
        <taxon>Paenibacillaceae</taxon>
        <taxon>Paenibacillus</taxon>
    </lineage>
</organism>
<dbReference type="Pfam" id="PF06580">
    <property type="entry name" value="His_kinase"/>
    <property type="match status" value="1"/>
</dbReference>
<name>A0ABS5CFV1_9BACL</name>
<keyword evidence="6" id="KW-0067">ATP-binding</keyword>
<evidence type="ECO:0000256" key="6">
    <source>
        <dbReference type="ARBA" id="ARBA00022840"/>
    </source>
</evidence>
<dbReference type="Proteomes" id="UP000673394">
    <property type="component" value="Unassembled WGS sequence"/>
</dbReference>
<keyword evidence="8" id="KW-0812">Transmembrane</keyword>
<evidence type="ECO:0000256" key="3">
    <source>
        <dbReference type="ARBA" id="ARBA00022679"/>
    </source>
</evidence>
<dbReference type="EMBL" id="JAGKSP010000007">
    <property type="protein sequence ID" value="MBP3964720.1"/>
    <property type="molecule type" value="Genomic_DNA"/>
</dbReference>
<keyword evidence="11" id="KW-1185">Reference proteome</keyword>
<dbReference type="PRINTS" id="PR00344">
    <property type="entry name" value="BCTRLSENSOR"/>
</dbReference>
<evidence type="ECO:0000259" key="9">
    <source>
        <dbReference type="PROSITE" id="PS50109"/>
    </source>
</evidence>
<dbReference type="InterPro" id="IPR036890">
    <property type="entry name" value="HATPase_C_sf"/>
</dbReference>
<comment type="caution">
    <text evidence="10">The sequence shown here is derived from an EMBL/GenBank/DDBJ whole genome shotgun (WGS) entry which is preliminary data.</text>
</comment>
<dbReference type="InterPro" id="IPR050640">
    <property type="entry name" value="Bact_2-comp_sensor_kinase"/>
</dbReference>
<reference evidence="10 11" key="1">
    <citation type="submission" date="2021-04" db="EMBL/GenBank/DDBJ databases">
        <title>Paenibacillus sp. DLE-14 whole genome sequence.</title>
        <authorList>
            <person name="Ham Y.J."/>
        </authorList>
    </citation>
    <scope>NUCLEOTIDE SEQUENCE [LARGE SCALE GENOMIC DNA]</scope>
    <source>
        <strain evidence="10 11">DLE-14</strain>
    </source>
</reference>
<dbReference type="GO" id="GO:0016301">
    <property type="term" value="F:kinase activity"/>
    <property type="evidence" value="ECO:0007669"/>
    <property type="project" value="UniProtKB-KW"/>
</dbReference>
<dbReference type="EC" id="2.7.13.3" evidence="2"/>
<dbReference type="Gene3D" id="3.30.565.10">
    <property type="entry name" value="Histidine kinase-like ATPase, C-terminal domain"/>
    <property type="match status" value="1"/>
</dbReference>
<dbReference type="InterPro" id="IPR010559">
    <property type="entry name" value="Sig_transdc_His_kin_internal"/>
</dbReference>
<evidence type="ECO:0000256" key="7">
    <source>
        <dbReference type="ARBA" id="ARBA00023012"/>
    </source>
</evidence>
<evidence type="ECO:0000256" key="1">
    <source>
        <dbReference type="ARBA" id="ARBA00000085"/>
    </source>
</evidence>
<keyword evidence="3" id="KW-0808">Transferase</keyword>
<sequence>MLTKTDFLRLRNVTFKNRIIFIFLISSLTPFICLGFISFYTIDSIIGNKVESALQSNLKQDIMTLENAINNLNHVSQQLAYGGGTNRLLEQLAAEQEPYERLKLTNDIKTELNVISFSNPNVGLMMFYDPEKDTHDFENFRVRGTFRPKELPVLAAYSEITYYGPYKSYNGSINQFVFSIMRKVNLPDQNIYLYIETGRSAIESLFAPQNRKESSRRLLILDDQRRIAFSEVQDAFPENTVFPDSDQTSGYHGDYFWNREISNQGWSIVSVTPENELNQERNRWLFQITGIFLAFFVGAVFFSWLLWKMVYRPLDKFNMEIKSLIHSSAKEHTEVTHIPEFDYLLYQTRSMKGKIWALYEEIELKEKRRADLEVEKLLYQINPHFLMNTLDTVHWLALMNGQQEIDKLVLSLNKLLYYNLGKMGEVSTIGDEIDALKEYLQLQQIRYDFQFDVDLDVDEKALAIPCPRFLMQPLVENALYHGVSDDGYIYVGVQWNEQALQITIQDNGAGMPQETIDRLLDDEAKDSHKVGMGIGMRYVKRILQATYGETAVLEIRSEIGKGTIVSLRLPILRSGI</sequence>
<keyword evidence="4" id="KW-0547">Nucleotide-binding</keyword>
<protein>
    <recommendedName>
        <fullName evidence="2">histidine kinase</fullName>
        <ecNumber evidence="2">2.7.13.3</ecNumber>
    </recommendedName>
</protein>
<gene>
    <name evidence="10" type="ORF">I8J30_18535</name>
</gene>
<evidence type="ECO:0000313" key="11">
    <source>
        <dbReference type="Proteomes" id="UP000673394"/>
    </source>
</evidence>
<dbReference type="InterPro" id="IPR005467">
    <property type="entry name" value="His_kinase_dom"/>
</dbReference>
<evidence type="ECO:0000256" key="5">
    <source>
        <dbReference type="ARBA" id="ARBA00022777"/>
    </source>
</evidence>
<dbReference type="PROSITE" id="PS50109">
    <property type="entry name" value="HIS_KIN"/>
    <property type="match status" value="1"/>
</dbReference>
<dbReference type="InterPro" id="IPR003594">
    <property type="entry name" value="HATPase_dom"/>
</dbReference>
<feature type="domain" description="Histidine kinase" evidence="9">
    <location>
        <begin position="470"/>
        <end position="573"/>
    </location>
</feature>
<dbReference type="PANTHER" id="PTHR34220">
    <property type="entry name" value="SENSOR HISTIDINE KINASE YPDA"/>
    <property type="match status" value="1"/>
</dbReference>
<keyword evidence="5 10" id="KW-0418">Kinase</keyword>
<comment type="catalytic activity">
    <reaction evidence="1">
        <text>ATP + protein L-histidine = ADP + protein N-phospho-L-histidine.</text>
        <dbReference type="EC" id="2.7.13.3"/>
    </reaction>
</comment>
<proteinExistence type="predicted"/>
<dbReference type="InterPro" id="IPR004358">
    <property type="entry name" value="Sig_transdc_His_kin-like_C"/>
</dbReference>
<feature type="transmembrane region" description="Helical" evidence="8">
    <location>
        <begin position="284"/>
        <end position="307"/>
    </location>
</feature>
<evidence type="ECO:0000256" key="8">
    <source>
        <dbReference type="SAM" id="Phobius"/>
    </source>
</evidence>
<dbReference type="SMART" id="SM00387">
    <property type="entry name" value="HATPase_c"/>
    <property type="match status" value="1"/>
</dbReference>
<keyword evidence="8" id="KW-1133">Transmembrane helix</keyword>
<keyword evidence="8" id="KW-0472">Membrane</keyword>
<feature type="transmembrane region" description="Helical" evidence="8">
    <location>
        <begin position="20"/>
        <end position="42"/>
    </location>
</feature>
<evidence type="ECO:0000256" key="4">
    <source>
        <dbReference type="ARBA" id="ARBA00022741"/>
    </source>
</evidence>
<dbReference type="PANTHER" id="PTHR34220:SF7">
    <property type="entry name" value="SENSOR HISTIDINE KINASE YPDA"/>
    <property type="match status" value="1"/>
</dbReference>
<evidence type="ECO:0000256" key="2">
    <source>
        <dbReference type="ARBA" id="ARBA00012438"/>
    </source>
</evidence>
<dbReference type="SUPFAM" id="SSF55874">
    <property type="entry name" value="ATPase domain of HSP90 chaperone/DNA topoisomerase II/histidine kinase"/>
    <property type="match status" value="1"/>
</dbReference>
<dbReference type="Pfam" id="PF02518">
    <property type="entry name" value="HATPase_c"/>
    <property type="match status" value="1"/>
</dbReference>
<evidence type="ECO:0000313" key="10">
    <source>
        <dbReference type="EMBL" id="MBP3964720.1"/>
    </source>
</evidence>
<accession>A0ABS5CFV1</accession>
<keyword evidence="7" id="KW-0902">Two-component regulatory system</keyword>